<feature type="region of interest" description="Disordered" evidence="1">
    <location>
        <begin position="20"/>
        <end position="39"/>
    </location>
</feature>
<dbReference type="AlphaFoldDB" id="X8BIB4"/>
<protein>
    <submittedName>
        <fullName evidence="2">Exodeoxyribonuclease V, gamma subunit</fullName>
    </submittedName>
</protein>
<organism evidence="2">
    <name type="scientific">Mycobacterium xenopi 4042</name>
    <dbReference type="NCBI Taxonomy" id="1299334"/>
    <lineage>
        <taxon>Bacteria</taxon>
        <taxon>Bacillati</taxon>
        <taxon>Actinomycetota</taxon>
        <taxon>Actinomycetes</taxon>
        <taxon>Mycobacteriales</taxon>
        <taxon>Mycobacteriaceae</taxon>
        <taxon>Mycobacterium</taxon>
    </lineage>
</organism>
<comment type="caution">
    <text evidence="2">The sequence shown here is derived from an EMBL/GenBank/DDBJ whole genome shotgun (WGS) entry which is preliminary data.</text>
</comment>
<dbReference type="PATRIC" id="fig|1299334.3.peg.4043"/>
<sequence>MHNTWRFGLDRILTGVAMSDDSRPGWAPRCRSTTSEATG</sequence>
<evidence type="ECO:0000256" key="1">
    <source>
        <dbReference type="SAM" id="MobiDB-lite"/>
    </source>
</evidence>
<reference evidence="2" key="1">
    <citation type="submission" date="2014-01" db="EMBL/GenBank/DDBJ databases">
        <authorList>
            <person name="Brown-Elliot B."/>
            <person name="Wallace R."/>
            <person name="Lenaerts A."/>
            <person name="Ordway D."/>
            <person name="DeGroote M.A."/>
            <person name="Parker T."/>
            <person name="Sizemore C."/>
            <person name="Tallon L.J."/>
            <person name="Sadzewicz L.K."/>
            <person name="Sengamalay N."/>
            <person name="Fraser C.M."/>
            <person name="Hine E."/>
            <person name="Shefchek K.A."/>
            <person name="Das S.P."/>
            <person name="Tettelin H."/>
        </authorList>
    </citation>
    <scope>NUCLEOTIDE SEQUENCE [LARGE SCALE GENOMIC DNA]</scope>
    <source>
        <strain evidence="2">4042</strain>
    </source>
</reference>
<proteinExistence type="predicted"/>
<dbReference type="EMBL" id="JAOB01000041">
    <property type="protein sequence ID" value="EUA43832.1"/>
    <property type="molecule type" value="Genomic_DNA"/>
</dbReference>
<dbReference type="Gene3D" id="1.10.486.10">
    <property type="entry name" value="PCRA, domain 4"/>
    <property type="match status" value="1"/>
</dbReference>
<accession>X8BIB4</accession>
<gene>
    <name evidence="2" type="ORF">I553_2658</name>
</gene>
<evidence type="ECO:0000313" key="2">
    <source>
        <dbReference type="EMBL" id="EUA43832.1"/>
    </source>
</evidence>
<name>X8BIB4_MYCXE</name>